<evidence type="ECO:0000313" key="2">
    <source>
        <dbReference type="Proteomes" id="UP001152798"/>
    </source>
</evidence>
<sequence>MKFDIARTQNIEKETSRNFEAFNNLLIAIKLICSK</sequence>
<dbReference type="EMBL" id="OV725077">
    <property type="protein sequence ID" value="CAH1390438.1"/>
    <property type="molecule type" value="Genomic_DNA"/>
</dbReference>
<organism evidence="1 2">
    <name type="scientific">Nezara viridula</name>
    <name type="common">Southern green stink bug</name>
    <name type="synonym">Cimex viridulus</name>
    <dbReference type="NCBI Taxonomy" id="85310"/>
    <lineage>
        <taxon>Eukaryota</taxon>
        <taxon>Metazoa</taxon>
        <taxon>Ecdysozoa</taxon>
        <taxon>Arthropoda</taxon>
        <taxon>Hexapoda</taxon>
        <taxon>Insecta</taxon>
        <taxon>Pterygota</taxon>
        <taxon>Neoptera</taxon>
        <taxon>Paraneoptera</taxon>
        <taxon>Hemiptera</taxon>
        <taxon>Heteroptera</taxon>
        <taxon>Panheteroptera</taxon>
        <taxon>Pentatomomorpha</taxon>
        <taxon>Pentatomoidea</taxon>
        <taxon>Pentatomidae</taxon>
        <taxon>Pentatominae</taxon>
        <taxon>Nezara</taxon>
    </lineage>
</organism>
<reference evidence="1" key="1">
    <citation type="submission" date="2022-01" db="EMBL/GenBank/DDBJ databases">
        <authorList>
            <person name="King R."/>
        </authorList>
    </citation>
    <scope>NUCLEOTIDE SEQUENCE</scope>
</reference>
<name>A0A9P0E5D6_NEZVI</name>
<protein>
    <submittedName>
        <fullName evidence="1">Uncharacterized protein</fullName>
    </submittedName>
</protein>
<gene>
    <name evidence="1" type="ORF">NEZAVI_LOCUS1643</name>
</gene>
<proteinExistence type="predicted"/>
<accession>A0A9P0E5D6</accession>
<dbReference type="Proteomes" id="UP001152798">
    <property type="component" value="Chromosome 1"/>
</dbReference>
<dbReference type="AlphaFoldDB" id="A0A9P0E5D6"/>
<evidence type="ECO:0000313" key="1">
    <source>
        <dbReference type="EMBL" id="CAH1390438.1"/>
    </source>
</evidence>
<keyword evidence="2" id="KW-1185">Reference proteome</keyword>